<feature type="domain" description="GHMP kinase N-terminal" evidence="10">
    <location>
        <begin position="67"/>
        <end position="145"/>
    </location>
</feature>
<accession>U5QGY0</accession>
<name>U5QGY0_GLOK1</name>
<evidence type="ECO:0000256" key="1">
    <source>
        <dbReference type="ARBA" id="ARBA00009684"/>
    </source>
</evidence>
<evidence type="ECO:0000313" key="13">
    <source>
        <dbReference type="Proteomes" id="UP000017396"/>
    </source>
</evidence>
<evidence type="ECO:0000256" key="7">
    <source>
        <dbReference type="ARBA" id="ARBA00022840"/>
    </source>
</evidence>
<dbReference type="GO" id="GO:0019288">
    <property type="term" value="P:isopentenyl diphosphate biosynthetic process, methylerythritol 4-phosphate pathway"/>
    <property type="evidence" value="ECO:0007669"/>
    <property type="project" value="UniProtKB-UniRule"/>
</dbReference>
<evidence type="ECO:0000259" key="11">
    <source>
        <dbReference type="Pfam" id="PF08544"/>
    </source>
</evidence>
<dbReference type="AlphaFoldDB" id="U5QGY0"/>
<gene>
    <name evidence="9 12" type="primary">ispE</name>
    <name evidence="12" type="ORF">GKIL_0654</name>
</gene>
<evidence type="ECO:0000313" key="12">
    <source>
        <dbReference type="EMBL" id="AGY56900.1"/>
    </source>
</evidence>
<dbReference type="HAMAP" id="MF_00061">
    <property type="entry name" value="IspE"/>
    <property type="match status" value="1"/>
</dbReference>
<comment type="function">
    <text evidence="9">Catalyzes the phosphorylation of the position 2 hydroxy group of 4-diphosphocytidyl-2C-methyl-D-erythritol.</text>
</comment>
<dbReference type="PANTHER" id="PTHR43527">
    <property type="entry name" value="4-DIPHOSPHOCYTIDYL-2-C-METHYL-D-ERYTHRITOL KINASE, CHLOROPLASTIC"/>
    <property type="match status" value="1"/>
</dbReference>
<keyword evidence="9" id="KW-0414">Isoprene biosynthesis</keyword>
<dbReference type="eggNOG" id="COG1947">
    <property type="taxonomic scope" value="Bacteria"/>
</dbReference>
<evidence type="ECO:0000256" key="8">
    <source>
        <dbReference type="ARBA" id="ARBA00032554"/>
    </source>
</evidence>
<dbReference type="Gene3D" id="3.30.230.10">
    <property type="match status" value="1"/>
</dbReference>
<dbReference type="EMBL" id="CP003587">
    <property type="protein sequence ID" value="AGY56900.1"/>
    <property type="molecule type" value="Genomic_DNA"/>
</dbReference>
<protein>
    <recommendedName>
        <fullName evidence="3 9">4-diphosphocytidyl-2-C-methyl-D-erythritol kinase</fullName>
        <shortName evidence="9">CMK</shortName>
        <ecNumber evidence="2 9">2.7.1.148</ecNumber>
    </recommendedName>
    <alternativeName>
        <fullName evidence="8 9">4-(cytidine-5'-diphospho)-2-C-methyl-D-erythritol kinase</fullName>
    </alternativeName>
</protein>
<evidence type="ECO:0000256" key="2">
    <source>
        <dbReference type="ARBA" id="ARBA00012052"/>
    </source>
</evidence>
<dbReference type="Proteomes" id="UP000017396">
    <property type="component" value="Chromosome"/>
</dbReference>
<reference evidence="12 13" key="1">
    <citation type="journal article" date="2013" name="PLoS ONE">
        <title>Cultivation and Complete Genome Sequencing of Gloeobacter kilaueensis sp. nov., from a Lava Cave in Kilauea Caldera, Hawai'i.</title>
        <authorList>
            <person name="Saw J.H."/>
            <person name="Schatz M."/>
            <person name="Brown M.V."/>
            <person name="Kunkel D.D."/>
            <person name="Foster J.S."/>
            <person name="Shick H."/>
            <person name="Christensen S."/>
            <person name="Hou S."/>
            <person name="Wan X."/>
            <person name="Donachie S.P."/>
        </authorList>
    </citation>
    <scope>NUCLEOTIDE SEQUENCE [LARGE SCALE GENOMIC DNA]</scope>
    <source>
        <strain evidence="13">JS</strain>
    </source>
</reference>
<feature type="active site" evidence="9">
    <location>
        <position position="11"/>
    </location>
</feature>
<dbReference type="KEGG" id="glj:GKIL_0654"/>
<dbReference type="SUPFAM" id="SSF55060">
    <property type="entry name" value="GHMP Kinase, C-terminal domain"/>
    <property type="match status" value="1"/>
</dbReference>
<dbReference type="Pfam" id="PF08544">
    <property type="entry name" value="GHMP_kinases_C"/>
    <property type="match status" value="1"/>
</dbReference>
<dbReference type="OrthoDB" id="9809438at2"/>
<feature type="binding site" evidence="9">
    <location>
        <begin position="95"/>
        <end position="105"/>
    </location>
    <ligand>
        <name>ATP</name>
        <dbReference type="ChEBI" id="CHEBI:30616"/>
    </ligand>
</feature>
<dbReference type="RefSeq" id="WP_023171941.1">
    <property type="nucleotide sequence ID" value="NC_022600.1"/>
</dbReference>
<evidence type="ECO:0000256" key="4">
    <source>
        <dbReference type="ARBA" id="ARBA00022679"/>
    </source>
</evidence>
<evidence type="ECO:0000259" key="10">
    <source>
        <dbReference type="Pfam" id="PF00288"/>
    </source>
</evidence>
<dbReference type="InterPro" id="IPR006204">
    <property type="entry name" value="GHMP_kinase_N_dom"/>
</dbReference>
<dbReference type="Pfam" id="PF00288">
    <property type="entry name" value="GHMP_kinases_N"/>
    <property type="match status" value="1"/>
</dbReference>
<keyword evidence="7 9" id="KW-0067">ATP-binding</keyword>
<feature type="domain" description="GHMP kinase C-terminal" evidence="11">
    <location>
        <begin position="206"/>
        <end position="279"/>
    </location>
</feature>
<dbReference type="InterPro" id="IPR004424">
    <property type="entry name" value="IspE"/>
</dbReference>
<dbReference type="NCBIfam" id="TIGR00154">
    <property type="entry name" value="ispE"/>
    <property type="match status" value="1"/>
</dbReference>
<dbReference type="InterPro" id="IPR014721">
    <property type="entry name" value="Ribsml_uS5_D2-typ_fold_subgr"/>
</dbReference>
<dbReference type="InterPro" id="IPR013750">
    <property type="entry name" value="GHMP_kinase_C_dom"/>
</dbReference>
<keyword evidence="5 9" id="KW-0547">Nucleotide-binding</keyword>
<sequence length="300" mass="31911">MKQIRLRAAAKINLYLEILGVRPDDYHELVMVLQSIDLSDTLTLTSIPGHQIRLICPHPLVPVDRTNLAVRAAELLQQSMGIDRGVEIALKKRIPVAAGLAGGSTDAAAVLAGLNVLWDLGLTQKELRTLGASLGSDVPFCVMGGTALATGRGEVLTPQPPLENLHLVLAKPADLQVSTAWAYRTYRQDHLAPGTVVERSRTNALLAAVASQDPARIAASLHNDLERAVLPAHPEVAHLRERLIEAGALAAMMSGSGPSVFGLARDLDHAGAIHAALAADPHLETFVCTTQPTGVRLEKD</sequence>
<organism evidence="12 13">
    <name type="scientific">Gloeobacter kilaueensis (strain ATCC BAA-2537 / CCAP 1431/1 / ULC 316 / JS1)</name>
    <dbReference type="NCBI Taxonomy" id="1183438"/>
    <lineage>
        <taxon>Bacteria</taxon>
        <taxon>Bacillati</taxon>
        <taxon>Cyanobacteriota</taxon>
        <taxon>Cyanophyceae</taxon>
        <taxon>Gloeobacterales</taxon>
        <taxon>Gloeobacteraceae</taxon>
        <taxon>Gloeobacter</taxon>
    </lineage>
</organism>
<dbReference type="EC" id="2.7.1.148" evidence="2 9"/>
<dbReference type="STRING" id="1183438.GKIL_0654"/>
<dbReference type="GO" id="GO:0016114">
    <property type="term" value="P:terpenoid biosynthetic process"/>
    <property type="evidence" value="ECO:0007669"/>
    <property type="project" value="UniProtKB-UniRule"/>
</dbReference>
<evidence type="ECO:0000256" key="5">
    <source>
        <dbReference type="ARBA" id="ARBA00022741"/>
    </source>
</evidence>
<feature type="active site" evidence="9">
    <location>
        <position position="137"/>
    </location>
</feature>
<evidence type="ECO:0000256" key="9">
    <source>
        <dbReference type="HAMAP-Rule" id="MF_00061"/>
    </source>
</evidence>
<comment type="pathway">
    <text evidence="9">Isoprenoid biosynthesis; isopentenyl diphosphate biosynthesis via DXP pathway; isopentenyl diphosphate from 1-deoxy-D-xylulose 5-phosphate: step 3/6.</text>
</comment>
<comment type="catalytic activity">
    <reaction evidence="9">
        <text>4-CDP-2-C-methyl-D-erythritol + ATP = 4-CDP-2-C-methyl-D-erythritol 2-phosphate + ADP + H(+)</text>
        <dbReference type="Rhea" id="RHEA:18437"/>
        <dbReference type="ChEBI" id="CHEBI:15378"/>
        <dbReference type="ChEBI" id="CHEBI:30616"/>
        <dbReference type="ChEBI" id="CHEBI:57823"/>
        <dbReference type="ChEBI" id="CHEBI:57919"/>
        <dbReference type="ChEBI" id="CHEBI:456216"/>
        <dbReference type="EC" id="2.7.1.148"/>
    </reaction>
</comment>
<evidence type="ECO:0000256" key="6">
    <source>
        <dbReference type="ARBA" id="ARBA00022777"/>
    </source>
</evidence>
<dbReference type="PANTHER" id="PTHR43527:SF2">
    <property type="entry name" value="4-DIPHOSPHOCYTIDYL-2-C-METHYL-D-ERYTHRITOL KINASE, CHLOROPLASTIC"/>
    <property type="match status" value="1"/>
</dbReference>
<dbReference type="HOGENOM" id="CLU_053057_1_1_3"/>
<dbReference type="PIRSF" id="PIRSF010376">
    <property type="entry name" value="IspE"/>
    <property type="match status" value="1"/>
</dbReference>
<dbReference type="InterPro" id="IPR020568">
    <property type="entry name" value="Ribosomal_Su5_D2-typ_SF"/>
</dbReference>
<comment type="similarity">
    <text evidence="1 9">Belongs to the GHMP kinase family. IspE subfamily.</text>
</comment>
<proteinExistence type="inferred from homology"/>
<evidence type="ECO:0000256" key="3">
    <source>
        <dbReference type="ARBA" id="ARBA00017473"/>
    </source>
</evidence>
<keyword evidence="13" id="KW-1185">Reference proteome</keyword>
<keyword evidence="4 9" id="KW-0808">Transferase</keyword>
<dbReference type="PATRIC" id="fig|1183438.3.peg.651"/>
<dbReference type="Gene3D" id="3.30.70.890">
    <property type="entry name" value="GHMP kinase, C-terminal domain"/>
    <property type="match status" value="1"/>
</dbReference>
<dbReference type="GO" id="GO:0050515">
    <property type="term" value="F:4-(cytidine 5'-diphospho)-2-C-methyl-D-erythritol kinase activity"/>
    <property type="evidence" value="ECO:0007669"/>
    <property type="project" value="UniProtKB-UniRule"/>
</dbReference>
<dbReference type="UniPathway" id="UPA00056">
    <property type="reaction ID" value="UER00094"/>
</dbReference>
<keyword evidence="6 9" id="KW-0418">Kinase</keyword>
<dbReference type="InterPro" id="IPR036554">
    <property type="entry name" value="GHMP_kinase_C_sf"/>
</dbReference>
<dbReference type="GO" id="GO:0005524">
    <property type="term" value="F:ATP binding"/>
    <property type="evidence" value="ECO:0007669"/>
    <property type="project" value="UniProtKB-UniRule"/>
</dbReference>
<dbReference type="SUPFAM" id="SSF54211">
    <property type="entry name" value="Ribosomal protein S5 domain 2-like"/>
    <property type="match status" value="1"/>
</dbReference>